<dbReference type="EMBL" id="JARBHB010000016">
    <property type="protein sequence ID" value="KAJ8866214.1"/>
    <property type="molecule type" value="Genomic_DNA"/>
</dbReference>
<proteinExistence type="predicted"/>
<organism evidence="2 3">
    <name type="scientific">Dryococelus australis</name>
    <dbReference type="NCBI Taxonomy" id="614101"/>
    <lineage>
        <taxon>Eukaryota</taxon>
        <taxon>Metazoa</taxon>
        <taxon>Ecdysozoa</taxon>
        <taxon>Arthropoda</taxon>
        <taxon>Hexapoda</taxon>
        <taxon>Insecta</taxon>
        <taxon>Pterygota</taxon>
        <taxon>Neoptera</taxon>
        <taxon>Polyneoptera</taxon>
        <taxon>Phasmatodea</taxon>
        <taxon>Verophasmatodea</taxon>
        <taxon>Anareolatae</taxon>
        <taxon>Phasmatidae</taxon>
        <taxon>Eurycanthinae</taxon>
        <taxon>Dryococelus</taxon>
    </lineage>
</organism>
<protein>
    <submittedName>
        <fullName evidence="2">Uncharacterized protein</fullName>
    </submittedName>
</protein>
<evidence type="ECO:0000313" key="2">
    <source>
        <dbReference type="EMBL" id="KAJ8866214.1"/>
    </source>
</evidence>
<feature type="compositionally biased region" description="Pro residues" evidence="1">
    <location>
        <begin position="671"/>
        <end position="680"/>
    </location>
</feature>
<evidence type="ECO:0000313" key="3">
    <source>
        <dbReference type="Proteomes" id="UP001159363"/>
    </source>
</evidence>
<accession>A0ABQ9G149</accession>
<dbReference type="Proteomes" id="UP001159363">
    <property type="component" value="Chromosome 15"/>
</dbReference>
<evidence type="ECO:0000256" key="1">
    <source>
        <dbReference type="SAM" id="MobiDB-lite"/>
    </source>
</evidence>
<keyword evidence="3" id="KW-1185">Reference proteome</keyword>
<sequence>MHRPEKREIPRKPAGQRHRFAHAKIRDSNPVRLSGRRITTHHLIRNDSPSLVALVIAVRRCVLRCTQSYSLIPNTCLGVISPLSAPTVHCKDTSPQHLPQYVKSSTTVSTNPAFIDHLPEKTFGLIHQSYSRSSATCVFYTISMRQCLADLSFPFKAGIRSHRSPNLTHILKYWRSKRICRRGRGGVVARLLATHPGELGSIPDVIAPGCLQVGIVPDDAAVRRVFPGVSRFPHPCIPALLHTHLASPSSALETSMLTAAHISELHFTTLLYVLEIRKARVNLSCVRGGGGLVFVKGGGGVVYSANMLWWLIQQHVFTQGTRAVCKHYTALWRSTASMYRSSAREIITPRLHSTHGAGLSTIIVYEHGAAVMQWSDYLPPTTANWVASGFLESGNRIGRCRWSEVFLGISRFLCPCIPTLLHAHLAFTSSALKSRMLRAAISSFNTGYRRNSECERTFQIKVSDIINVRRASEPRVYESRESGRLCDAERYTTIRRSERATSSTENDQQEEDLGRYLRQVSQTVTLASPHGSTPPPFPEDLYCTFLPPTRPAVCMCTCMLPSVDAYTSMDNPSPTPLAEARRVTSGSLSDQQYSIWCRPVRFPFASILRCQPSGFIYICCAPDKSLPFISSDSAPLLSMLLAFKQFLKRESLSQLPSKHEQHSVVENEPRSAPPLPPSEPVQPYSLLDLSKPHE</sequence>
<feature type="compositionally biased region" description="Basic and acidic residues" evidence="1">
    <location>
        <begin position="654"/>
        <end position="669"/>
    </location>
</feature>
<gene>
    <name evidence="2" type="ORF">PR048_032057</name>
</gene>
<reference evidence="2 3" key="1">
    <citation type="submission" date="2023-02" db="EMBL/GenBank/DDBJ databases">
        <title>LHISI_Scaffold_Assembly.</title>
        <authorList>
            <person name="Stuart O.P."/>
            <person name="Cleave R."/>
            <person name="Magrath M.J.L."/>
            <person name="Mikheyev A.S."/>
        </authorList>
    </citation>
    <scope>NUCLEOTIDE SEQUENCE [LARGE SCALE GENOMIC DNA]</scope>
    <source>
        <strain evidence="2">Daus_M_001</strain>
        <tissue evidence="2">Leg muscle</tissue>
    </source>
</reference>
<feature type="region of interest" description="Disordered" evidence="1">
    <location>
        <begin position="654"/>
        <end position="694"/>
    </location>
</feature>
<comment type="caution">
    <text evidence="2">The sequence shown here is derived from an EMBL/GenBank/DDBJ whole genome shotgun (WGS) entry which is preliminary data.</text>
</comment>
<name>A0ABQ9G149_9NEOP</name>